<dbReference type="PANTHER" id="PTHR19338:SF32">
    <property type="entry name" value="OS06G0287500 PROTEIN"/>
    <property type="match status" value="1"/>
</dbReference>
<evidence type="ECO:0000256" key="4">
    <source>
        <dbReference type="ARBA" id="ARBA00022840"/>
    </source>
</evidence>
<comment type="caution">
    <text evidence="7">The sequence shown here is derived from an EMBL/GenBank/DDBJ whole genome shotgun (WGS) entry which is preliminary data.</text>
</comment>
<evidence type="ECO:0000313" key="8">
    <source>
        <dbReference type="Proteomes" id="UP000585474"/>
    </source>
</evidence>
<accession>A0A7J0H578</accession>
<dbReference type="Pfam" id="PF00931">
    <property type="entry name" value="NB-ARC"/>
    <property type="match status" value="1"/>
</dbReference>
<keyword evidence="3" id="KW-0611">Plant defense</keyword>
<protein>
    <recommendedName>
        <fullName evidence="9">NB-ARC domain-containing disease resistance protein</fullName>
    </recommendedName>
</protein>
<sequence>MNGRKCGVPATSQLCTLSPIKTNLLTSSMNSERMKAFIKFADAMEEIDPELKVWVKQVREAAYDIGDASKARHQIASEIQVVKSRVVNISKGHKRYVALASSQNWSPMISPKVAYLRTLLTEVKRVRHSAWNLAKLSPLSARPEPKCSLLLTLWRGRPSSIRGLIPRRLSNIDCWLLAPIFYHNKYDCRGDAHLLEEAELVGIEKPKSRLIGWLVHGDPRLQVFSVVGIVSIDWLWLVCGDTRLQVFLVVGMKGLGKTTLVRKVFDDAVVKKFQNHAWITVSESFKIKELLKDMIQ</sequence>
<dbReference type="PANTHER" id="PTHR19338">
    <property type="entry name" value="TRANSLOCASE OF INNER MITOCHONDRIAL MEMBRANE 13 HOMOLOG"/>
    <property type="match status" value="1"/>
</dbReference>
<dbReference type="AlphaFoldDB" id="A0A7J0H578"/>
<evidence type="ECO:0000256" key="3">
    <source>
        <dbReference type="ARBA" id="ARBA00022821"/>
    </source>
</evidence>
<dbReference type="SUPFAM" id="SSF52540">
    <property type="entry name" value="P-loop containing nucleoside triphosphate hydrolases"/>
    <property type="match status" value="1"/>
</dbReference>
<dbReference type="Gene3D" id="3.40.50.300">
    <property type="entry name" value="P-loop containing nucleotide triphosphate hydrolases"/>
    <property type="match status" value="1"/>
</dbReference>
<evidence type="ECO:0000256" key="2">
    <source>
        <dbReference type="ARBA" id="ARBA00022741"/>
    </source>
</evidence>
<evidence type="ECO:0000256" key="1">
    <source>
        <dbReference type="ARBA" id="ARBA00022737"/>
    </source>
</evidence>
<organism evidence="7 8">
    <name type="scientific">Actinidia rufa</name>
    <dbReference type="NCBI Taxonomy" id="165716"/>
    <lineage>
        <taxon>Eukaryota</taxon>
        <taxon>Viridiplantae</taxon>
        <taxon>Streptophyta</taxon>
        <taxon>Embryophyta</taxon>
        <taxon>Tracheophyta</taxon>
        <taxon>Spermatophyta</taxon>
        <taxon>Magnoliopsida</taxon>
        <taxon>eudicotyledons</taxon>
        <taxon>Gunneridae</taxon>
        <taxon>Pentapetalae</taxon>
        <taxon>asterids</taxon>
        <taxon>Ericales</taxon>
        <taxon>Actinidiaceae</taxon>
        <taxon>Actinidia</taxon>
    </lineage>
</organism>
<dbReference type="Proteomes" id="UP000585474">
    <property type="component" value="Unassembled WGS sequence"/>
</dbReference>
<proteinExistence type="predicted"/>
<keyword evidence="1" id="KW-0677">Repeat</keyword>
<keyword evidence="4" id="KW-0067">ATP-binding</keyword>
<evidence type="ECO:0000259" key="6">
    <source>
        <dbReference type="Pfam" id="PF18052"/>
    </source>
</evidence>
<evidence type="ECO:0000313" key="7">
    <source>
        <dbReference type="EMBL" id="GFZ18257.1"/>
    </source>
</evidence>
<evidence type="ECO:0000259" key="5">
    <source>
        <dbReference type="Pfam" id="PF00931"/>
    </source>
</evidence>
<dbReference type="InterPro" id="IPR002182">
    <property type="entry name" value="NB-ARC"/>
</dbReference>
<reference evidence="7 8" key="1">
    <citation type="submission" date="2019-07" db="EMBL/GenBank/DDBJ databases">
        <title>De Novo Assembly of kiwifruit Actinidia rufa.</title>
        <authorList>
            <person name="Sugita-Konishi S."/>
            <person name="Sato K."/>
            <person name="Mori E."/>
            <person name="Abe Y."/>
            <person name="Kisaki G."/>
            <person name="Hamano K."/>
            <person name="Suezawa K."/>
            <person name="Otani M."/>
            <person name="Fukuda T."/>
            <person name="Manabe T."/>
            <person name="Gomi K."/>
            <person name="Tabuchi M."/>
            <person name="Akimitsu K."/>
            <person name="Kataoka I."/>
        </authorList>
    </citation>
    <scope>NUCLEOTIDE SEQUENCE [LARGE SCALE GENOMIC DNA]</scope>
    <source>
        <strain evidence="8">cv. Fuchu</strain>
    </source>
</reference>
<keyword evidence="8" id="KW-1185">Reference proteome</keyword>
<dbReference type="GO" id="GO:0005524">
    <property type="term" value="F:ATP binding"/>
    <property type="evidence" value="ECO:0007669"/>
    <property type="project" value="UniProtKB-KW"/>
</dbReference>
<feature type="domain" description="Disease resistance N-terminal" evidence="6">
    <location>
        <begin position="30"/>
        <end position="68"/>
    </location>
</feature>
<gene>
    <name evidence="7" type="ORF">Acr_26g0015260</name>
</gene>
<dbReference type="InterPro" id="IPR027417">
    <property type="entry name" value="P-loop_NTPase"/>
</dbReference>
<dbReference type="CDD" id="cd14798">
    <property type="entry name" value="RX-CC_like"/>
    <property type="match status" value="1"/>
</dbReference>
<name>A0A7J0H578_9ERIC</name>
<dbReference type="GO" id="GO:0043531">
    <property type="term" value="F:ADP binding"/>
    <property type="evidence" value="ECO:0007669"/>
    <property type="project" value="InterPro"/>
</dbReference>
<dbReference type="GO" id="GO:0006952">
    <property type="term" value="P:defense response"/>
    <property type="evidence" value="ECO:0007669"/>
    <property type="project" value="UniProtKB-KW"/>
</dbReference>
<keyword evidence="2" id="KW-0547">Nucleotide-binding</keyword>
<feature type="domain" description="NB-ARC" evidence="5">
    <location>
        <begin position="243"/>
        <end position="296"/>
    </location>
</feature>
<evidence type="ECO:0008006" key="9">
    <source>
        <dbReference type="Google" id="ProtNLM"/>
    </source>
</evidence>
<dbReference type="InterPro" id="IPR038005">
    <property type="entry name" value="RX-like_CC"/>
</dbReference>
<dbReference type="OrthoDB" id="1750347at2759"/>
<dbReference type="EMBL" id="BJWL01000026">
    <property type="protein sequence ID" value="GFZ18257.1"/>
    <property type="molecule type" value="Genomic_DNA"/>
</dbReference>
<dbReference type="Pfam" id="PF18052">
    <property type="entry name" value="Rx_N"/>
    <property type="match status" value="1"/>
</dbReference>
<dbReference type="InterPro" id="IPR041118">
    <property type="entry name" value="Rx_N"/>
</dbReference>
<dbReference type="Gene3D" id="1.20.5.4130">
    <property type="match status" value="1"/>
</dbReference>